<dbReference type="SUPFAM" id="SSF48452">
    <property type="entry name" value="TPR-like"/>
    <property type="match status" value="1"/>
</dbReference>
<evidence type="ECO:0000313" key="2">
    <source>
        <dbReference type="EMBL" id="SDF09338.1"/>
    </source>
</evidence>
<keyword evidence="1" id="KW-1133">Transmembrane helix</keyword>
<dbReference type="InterPro" id="IPR011990">
    <property type="entry name" value="TPR-like_helical_dom_sf"/>
</dbReference>
<dbReference type="EMBL" id="LT629690">
    <property type="protein sequence ID" value="SDF09338.1"/>
    <property type="molecule type" value="Genomic_DNA"/>
</dbReference>
<organism evidence="2 3">
    <name type="scientific">Terriglobus roseus</name>
    <dbReference type="NCBI Taxonomy" id="392734"/>
    <lineage>
        <taxon>Bacteria</taxon>
        <taxon>Pseudomonadati</taxon>
        <taxon>Acidobacteriota</taxon>
        <taxon>Terriglobia</taxon>
        <taxon>Terriglobales</taxon>
        <taxon>Acidobacteriaceae</taxon>
        <taxon>Terriglobus</taxon>
    </lineage>
</organism>
<accession>A0A1G7I9S1</accession>
<feature type="transmembrane region" description="Helical" evidence="1">
    <location>
        <begin position="6"/>
        <end position="26"/>
    </location>
</feature>
<dbReference type="AlphaFoldDB" id="A0A1G7I9S1"/>
<proteinExistence type="predicted"/>
<reference evidence="3" key="1">
    <citation type="submission" date="2016-10" db="EMBL/GenBank/DDBJ databases">
        <authorList>
            <person name="Varghese N."/>
            <person name="Submissions S."/>
        </authorList>
    </citation>
    <scope>NUCLEOTIDE SEQUENCE [LARGE SCALE GENOMIC DNA]</scope>
    <source>
        <strain evidence="3">GAS232</strain>
    </source>
</reference>
<dbReference type="Pfam" id="PF13432">
    <property type="entry name" value="TPR_16"/>
    <property type="match status" value="2"/>
</dbReference>
<gene>
    <name evidence="2" type="ORF">SAMN05444167_1367</name>
</gene>
<keyword evidence="3" id="KW-1185">Reference proteome</keyword>
<dbReference type="Gene3D" id="1.25.40.10">
    <property type="entry name" value="Tetratricopeptide repeat domain"/>
    <property type="match status" value="1"/>
</dbReference>
<name>A0A1G7I9S1_9BACT</name>
<keyword evidence="1" id="KW-0472">Membrane</keyword>
<evidence type="ECO:0000256" key="1">
    <source>
        <dbReference type="SAM" id="Phobius"/>
    </source>
</evidence>
<protein>
    <submittedName>
        <fullName evidence="2">Tetratricopeptide repeat-containing protein</fullName>
    </submittedName>
</protein>
<evidence type="ECO:0000313" key="3">
    <source>
        <dbReference type="Proteomes" id="UP000182427"/>
    </source>
</evidence>
<dbReference type="Proteomes" id="UP000182427">
    <property type="component" value="Chromosome I"/>
</dbReference>
<sequence>MVRDGLKFLTLTVVALLMSGVTTLLFRSFESHREVLAVRWAERGQEALAAGKPKEAVNALHTSLGFRPDVRENQLALARALAASGRVIEAENYFLNLWQTQPGDGGINLELARLVRQQGRPFDAIQYYRAAVFGTWNGDGPARRRDIRLELSSYLVELGQGKAARAELLIAAGNNPDASSQLRIGEALEAADAPKEAATAYRNAIDDKTYAATAQAKLGELCYAQGDYACAAEELTRALRKPSWTVEQKQRMSTLQGNAERMQALALSHDVPSQMRAEHLLDASRIAMARVNGCLVQHAEQADMMQLQTQWKDLDTAKNRVELRHDDDVQDQYRKLIFSSERSAANVCGAPKGDDALLLYLADHPATQFGGQS</sequence>
<keyword evidence="1" id="KW-0812">Transmembrane</keyword>